<dbReference type="Pfam" id="PF00355">
    <property type="entry name" value="Rieske"/>
    <property type="match status" value="1"/>
</dbReference>
<dbReference type="InterPro" id="IPR001663">
    <property type="entry name" value="Rng_hydr_dOase-A"/>
</dbReference>
<evidence type="ECO:0000256" key="6">
    <source>
        <dbReference type="ARBA" id="ARBA00023014"/>
    </source>
</evidence>
<sequence length="359" mass="40120">MTTVDRPAEVTTPPDDAYGLPARYYTDPAIFRLERERVFGREWVPVARVDEVEHAGDFVTYTLAGEPLVVVRGDDGLLRAFSNVCRHRGMVLMAGRGSCSALQCRYHLWTYGTDGRLRQAPHMGGSGFDRRAVSLPSFPVQVWQGWVFTCLDPTAEPFTERLAGLRGRFAPYDLSRYRVVARLPCDAPWNWKLQVENYAESYHHAGTHPGTLEPIFPARYSIPAEHHDDDWFFIDHRPSLPELGGLLVGGAPPLLLFSIDQLAAVWFRLQVDAVDHNQLEIYVLENPDAPLAPQALDSLLASITAINDEDCEVLRATQAGMSSRVYQPGRLSHLERGVAQFHRWLAARLDIGADPHGAG</sequence>
<comment type="caution">
    <text evidence="8">The sequence shown here is derived from an EMBL/GenBank/DDBJ whole genome shotgun (WGS) entry which is preliminary data.</text>
</comment>
<evidence type="ECO:0000313" key="8">
    <source>
        <dbReference type="EMBL" id="RNL98008.1"/>
    </source>
</evidence>
<dbReference type="CDD" id="cd03469">
    <property type="entry name" value="Rieske_RO_Alpha_N"/>
    <property type="match status" value="1"/>
</dbReference>
<keyword evidence="2" id="KW-0001">2Fe-2S</keyword>
<dbReference type="Proteomes" id="UP000280698">
    <property type="component" value="Unassembled WGS sequence"/>
</dbReference>
<dbReference type="PANTHER" id="PTHR43756">
    <property type="entry name" value="CHOLINE MONOOXYGENASE, CHLOROPLASTIC"/>
    <property type="match status" value="1"/>
</dbReference>
<dbReference type="PROSITE" id="PS51296">
    <property type="entry name" value="RIESKE"/>
    <property type="match status" value="1"/>
</dbReference>
<feature type="domain" description="Rieske" evidence="7">
    <location>
        <begin position="43"/>
        <end position="149"/>
    </location>
</feature>
<dbReference type="InterPro" id="IPR017941">
    <property type="entry name" value="Rieske_2Fe-2S"/>
</dbReference>
<evidence type="ECO:0000256" key="2">
    <source>
        <dbReference type="ARBA" id="ARBA00022714"/>
    </source>
</evidence>
<dbReference type="SUPFAM" id="SSF55961">
    <property type="entry name" value="Bet v1-like"/>
    <property type="match status" value="1"/>
</dbReference>
<dbReference type="Pfam" id="PF00848">
    <property type="entry name" value="Ring_hydroxyl_A"/>
    <property type="match status" value="2"/>
</dbReference>
<dbReference type="Gene3D" id="3.90.380.10">
    <property type="entry name" value="Naphthalene 1,2-dioxygenase Alpha Subunit, Chain A, domain 1"/>
    <property type="match status" value="2"/>
</dbReference>
<evidence type="ECO:0000256" key="1">
    <source>
        <dbReference type="ARBA" id="ARBA00001962"/>
    </source>
</evidence>
<keyword evidence="9" id="KW-1185">Reference proteome</keyword>
<evidence type="ECO:0000259" key="7">
    <source>
        <dbReference type="PROSITE" id="PS51296"/>
    </source>
</evidence>
<dbReference type="RefSeq" id="WP_123241830.1">
    <property type="nucleotide sequence ID" value="NZ_JAAHBY010000044.1"/>
</dbReference>
<protein>
    <submittedName>
        <fullName evidence="8">Aromatic ring-hydroxylating dioxygenase subunit alpha</fullName>
    </submittedName>
</protein>
<keyword evidence="5" id="KW-0408">Iron</keyword>
<gene>
    <name evidence="8" type="ORF">EFE23_16550</name>
</gene>
<comment type="cofactor">
    <cofactor evidence="1">
        <name>Fe cation</name>
        <dbReference type="ChEBI" id="CHEBI:24875"/>
    </cofactor>
</comment>
<dbReference type="PANTHER" id="PTHR43756:SF5">
    <property type="entry name" value="CHOLINE MONOOXYGENASE, CHLOROPLASTIC"/>
    <property type="match status" value="1"/>
</dbReference>
<evidence type="ECO:0000256" key="4">
    <source>
        <dbReference type="ARBA" id="ARBA00023002"/>
    </source>
</evidence>
<dbReference type="InterPro" id="IPR036922">
    <property type="entry name" value="Rieske_2Fe-2S_sf"/>
</dbReference>
<organism evidence="8 9">
    <name type="scientific">Micromonospora solifontis</name>
    <dbReference type="NCBI Taxonomy" id="2487138"/>
    <lineage>
        <taxon>Bacteria</taxon>
        <taxon>Bacillati</taxon>
        <taxon>Actinomycetota</taxon>
        <taxon>Actinomycetes</taxon>
        <taxon>Micromonosporales</taxon>
        <taxon>Micromonosporaceae</taxon>
        <taxon>Micromonospora</taxon>
    </lineage>
</organism>
<dbReference type="PRINTS" id="PR00090">
    <property type="entry name" value="RNGDIOXGNASE"/>
</dbReference>
<dbReference type="SUPFAM" id="SSF50022">
    <property type="entry name" value="ISP domain"/>
    <property type="match status" value="1"/>
</dbReference>
<evidence type="ECO:0000313" key="9">
    <source>
        <dbReference type="Proteomes" id="UP000280698"/>
    </source>
</evidence>
<keyword evidence="4" id="KW-0560">Oxidoreductase</keyword>
<dbReference type="Gene3D" id="2.102.10.10">
    <property type="entry name" value="Rieske [2Fe-2S] iron-sulphur domain"/>
    <property type="match status" value="1"/>
</dbReference>
<accession>A0ABX9WDX3</accession>
<dbReference type="InterPro" id="IPR015879">
    <property type="entry name" value="Ring_hydroxy_dOase_asu_C_dom"/>
</dbReference>
<evidence type="ECO:0000256" key="3">
    <source>
        <dbReference type="ARBA" id="ARBA00022723"/>
    </source>
</evidence>
<keyword evidence="6" id="KW-0411">Iron-sulfur</keyword>
<reference evidence="8 9" key="1">
    <citation type="submission" date="2018-11" db="EMBL/GenBank/DDBJ databases">
        <title>Micromonospora sp. PPF5-17, a new actinomycetes isolated from a hot spring soil.</title>
        <authorList>
            <person name="Thawai C."/>
        </authorList>
    </citation>
    <scope>NUCLEOTIDE SEQUENCE [LARGE SCALE GENOMIC DNA]</scope>
    <source>
        <strain evidence="8 9">PPF5-17</strain>
    </source>
</reference>
<proteinExistence type="predicted"/>
<dbReference type="GO" id="GO:0051213">
    <property type="term" value="F:dioxygenase activity"/>
    <property type="evidence" value="ECO:0007669"/>
    <property type="project" value="UniProtKB-KW"/>
</dbReference>
<dbReference type="EMBL" id="RJLN01000044">
    <property type="protein sequence ID" value="RNL98008.1"/>
    <property type="molecule type" value="Genomic_DNA"/>
</dbReference>
<keyword evidence="3" id="KW-0479">Metal-binding</keyword>
<evidence type="ECO:0000256" key="5">
    <source>
        <dbReference type="ARBA" id="ARBA00023004"/>
    </source>
</evidence>
<keyword evidence="8" id="KW-0223">Dioxygenase</keyword>
<name>A0ABX9WDX3_9ACTN</name>